<name>A0ABQ3WWM3_9ACTN</name>
<evidence type="ECO:0000313" key="1">
    <source>
        <dbReference type="EMBL" id="GID50538.1"/>
    </source>
</evidence>
<reference evidence="1" key="1">
    <citation type="submission" date="2021-01" db="EMBL/GenBank/DDBJ databases">
        <title>Whole genome shotgun sequence of Actinoplanes capillaceus NBRC 16408.</title>
        <authorList>
            <person name="Komaki H."/>
            <person name="Tamura T."/>
        </authorList>
    </citation>
    <scope>NUCLEOTIDE SEQUENCE [LARGE SCALE GENOMIC DNA]</scope>
    <source>
        <strain evidence="1">NBRC 16408</strain>
    </source>
</reference>
<organism evidence="1">
    <name type="scientific">Actinoplanes campanulatus</name>
    <dbReference type="NCBI Taxonomy" id="113559"/>
    <lineage>
        <taxon>Bacteria</taxon>
        <taxon>Bacillati</taxon>
        <taxon>Actinomycetota</taxon>
        <taxon>Actinomycetes</taxon>
        <taxon>Micromonosporales</taxon>
        <taxon>Micromonosporaceae</taxon>
        <taxon>Actinoplanes</taxon>
    </lineage>
</organism>
<comment type="caution">
    <text evidence="1">The sequence shown here is derived from an EMBL/GenBank/DDBJ whole genome shotgun (WGS) entry which is preliminary data.</text>
</comment>
<sequence length="315" mass="35094">MGGAQATVTRQIRTIASIFAVTVPASPRWTDMGRRIVAALIWAMVLAGTVSPAAGAEAVDSAGVAARLDRLTLEISGNVVERRAHLLVNYHRVEGGIEACMRDLGKPYQRHPYVDFYRDFTDADLAFGTGYGTVFDSLTDRGRIQVLNEQAAARVWESGLYDYATPPAPGLDGCRERFGNRDYQDPEPPHPAVDRLSGFAELVTIVSRDPGVRDGMRHYPKCMKQRYGYDVPGERTDLLFAPRLDPPPNPGWDQAVAEIAAIHAADADCRRPAYDIAVRIVSQHLDDWEKRHRSELDAIRAAWRQRVSEAQRYHN</sequence>
<proteinExistence type="predicted"/>
<protein>
    <submittedName>
        <fullName evidence="1">Uncharacterized protein</fullName>
    </submittedName>
</protein>
<gene>
    <name evidence="1" type="ORF">Aca07nite_78130</name>
</gene>
<accession>A0ABQ3WWM3</accession>
<dbReference type="EMBL" id="BOMF01000151">
    <property type="protein sequence ID" value="GID50538.1"/>
    <property type="molecule type" value="Genomic_DNA"/>
</dbReference>